<dbReference type="Pfam" id="PF19675">
    <property type="entry name" value="ORC3_ins"/>
    <property type="match status" value="1"/>
</dbReference>
<dbReference type="CDD" id="cd20704">
    <property type="entry name" value="Orc3"/>
    <property type="match status" value="2"/>
</dbReference>
<keyword evidence="7" id="KW-0539">Nucleus</keyword>
<dbReference type="GeneID" id="107066027"/>
<feature type="domain" description="Origin recognition complex subunit 3 N-terminal" evidence="10">
    <location>
        <begin position="26"/>
        <end position="307"/>
    </location>
</feature>
<evidence type="ECO:0000256" key="2">
    <source>
        <dbReference type="ARBA" id="ARBA00010977"/>
    </source>
</evidence>
<evidence type="ECO:0000259" key="12">
    <source>
        <dbReference type="Pfam" id="PF19675"/>
    </source>
</evidence>
<keyword evidence="13" id="KW-1185">Reference proteome</keyword>
<dbReference type="InterPro" id="IPR045667">
    <property type="entry name" value="ORC3_N"/>
</dbReference>
<evidence type="ECO:0000256" key="8">
    <source>
        <dbReference type="ARBA" id="ARBA00026084"/>
    </source>
</evidence>
<evidence type="ECO:0000256" key="1">
    <source>
        <dbReference type="ARBA" id="ARBA00004123"/>
    </source>
</evidence>
<name>A0ABM1I698_POLDO</name>
<dbReference type="Pfam" id="PF18137">
    <property type="entry name" value="WHD_ORC"/>
    <property type="match status" value="1"/>
</dbReference>
<comment type="subcellular location">
    <subcellularLocation>
        <location evidence="1">Nucleus</location>
    </subcellularLocation>
</comment>
<evidence type="ECO:0000259" key="11">
    <source>
        <dbReference type="Pfam" id="PF18137"/>
    </source>
</evidence>
<keyword evidence="6" id="KW-0238">DNA-binding</keyword>
<accession>A0ABM1I698</accession>
<dbReference type="InterPro" id="IPR020795">
    <property type="entry name" value="ORC3"/>
</dbReference>
<dbReference type="RefSeq" id="XP_015175735.1">
    <property type="nucleotide sequence ID" value="XM_015320249.1"/>
</dbReference>
<feature type="domain" description="Origin recognition complex subunit 3 insertion" evidence="12">
    <location>
        <begin position="320"/>
        <end position="548"/>
    </location>
</feature>
<organism evidence="13 14">
    <name type="scientific">Polistes dominula</name>
    <name type="common">European paper wasp</name>
    <name type="synonym">Vespa dominula</name>
    <dbReference type="NCBI Taxonomy" id="743375"/>
    <lineage>
        <taxon>Eukaryota</taxon>
        <taxon>Metazoa</taxon>
        <taxon>Ecdysozoa</taxon>
        <taxon>Arthropoda</taxon>
        <taxon>Hexapoda</taxon>
        <taxon>Insecta</taxon>
        <taxon>Pterygota</taxon>
        <taxon>Neoptera</taxon>
        <taxon>Endopterygota</taxon>
        <taxon>Hymenoptera</taxon>
        <taxon>Apocrita</taxon>
        <taxon>Aculeata</taxon>
        <taxon>Vespoidea</taxon>
        <taxon>Vespidae</taxon>
        <taxon>Polistinae</taxon>
        <taxon>Polistini</taxon>
        <taxon>Polistes</taxon>
    </lineage>
</organism>
<reference evidence="14" key="1">
    <citation type="submission" date="2025-08" db="UniProtKB">
        <authorList>
            <consortium name="RefSeq"/>
        </authorList>
    </citation>
    <scope>IDENTIFICATION</scope>
    <source>
        <tissue evidence="14">Whole body</tissue>
    </source>
</reference>
<keyword evidence="5" id="KW-0235">DNA replication</keyword>
<evidence type="ECO:0000256" key="6">
    <source>
        <dbReference type="ARBA" id="ARBA00023125"/>
    </source>
</evidence>
<evidence type="ECO:0000256" key="3">
    <source>
        <dbReference type="ARBA" id="ARBA00019085"/>
    </source>
</evidence>
<dbReference type="InterPro" id="IPR040855">
    <property type="entry name" value="ORC_WH_C"/>
</dbReference>
<evidence type="ECO:0000256" key="7">
    <source>
        <dbReference type="ARBA" id="ARBA00023242"/>
    </source>
</evidence>
<gene>
    <name evidence="14" type="primary">LOC107066027</name>
</gene>
<evidence type="ECO:0000313" key="14">
    <source>
        <dbReference type="RefSeq" id="XP_015175735.1"/>
    </source>
</evidence>
<feature type="domain" description="Origin recognition complex subunit 3 winged helix C-terminal" evidence="11">
    <location>
        <begin position="562"/>
        <end position="670"/>
    </location>
</feature>
<protein>
    <recommendedName>
        <fullName evidence="3">Origin recognition complex subunit 3</fullName>
    </recommendedName>
</protein>
<dbReference type="Pfam" id="PF07034">
    <property type="entry name" value="ORC3_N"/>
    <property type="match status" value="1"/>
</dbReference>
<proteinExistence type="inferred from homology"/>
<evidence type="ECO:0000259" key="10">
    <source>
        <dbReference type="Pfam" id="PF07034"/>
    </source>
</evidence>
<sequence>MGDISVSKGVFPHKGSYKIGQKKAIRNNYDYSNELWYITYKEIWDMIQTKAECIRSNMISQLISDLQSFVLSVQSNSIDIFKNELPTAMLLTGVNIPDHSKIFQKIVHTLETLTLNVAILWSKDSNNIKSIVSDTVFQFMNKNGEKYNLQDDEYEIKKAHCSMRALKLWYLTHCDQSDPLIIIIPDFESFSPNVLHDFILILSSYSDTIKFVLLFGIATTLHVVHRSLSYDATSKLKVKVLHMQTQIKSLADILEGTIFSTDIFFRLTGRAFQLLTDIFLFNDFSVDRFLQHYKLCTIHHFYGNNINSLCCQRKDIKSRISALTEEDIKDLKKLPSFEKYLKTYQQLDENNKLKDKKLMNLIETLLIQFHEYMTRFLTILKCLHTLVSTLPKEPLGKQLREVYTKTVYSSNVTESQEYRECLQLLNFLSKEELLTKLESIKMILENTMKEEEKYLLKEFHENLTTRINEIKDASLDVINNNNAEIISADQKLSRNQLKQKLFELSQNHKRSPYKQAQFDLINYLDREIFSVYLLNPTEIPMNEIFCYNDGNAVKQHIRGSVRGSIHMGLNDPQTYLQCGCCKLENEDAISTTLPDLSIIYKLHLESKKLINMYDWLQAFSTIVDPVEDTEEEREIDPKIQARFTRAVTDLQYLGFIKTSRLKTDHVKRLT</sequence>
<comment type="subunit">
    <text evidence="8">Component of ORC, a complex composed of at least 6 subunits: ORC1, ORC2, ORC3, ORC4, ORC5 and ORC6. ORC is regulated in a cell-cycle dependent manner. It is sequentially assembled at the exit from anaphase of mitosis and disassembled as cells enter S phase.</text>
</comment>
<comment type="similarity">
    <text evidence="2">Belongs to the ORC3 family.</text>
</comment>
<evidence type="ECO:0000313" key="13">
    <source>
        <dbReference type="Proteomes" id="UP000694924"/>
    </source>
</evidence>
<dbReference type="PANTHER" id="PTHR12748:SF0">
    <property type="entry name" value="ORIGIN RECOGNITION COMPLEX SUBUNIT 3"/>
    <property type="match status" value="1"/>
</dbReference>
<dbReference type="PANTHER" id="PTHR12748">
    <property type="entry name" value="ORIGIN RECOGNITION COMPLEX SUBUNIT 3"/>
    <property type="match status" value="1"/>
</dbReference>
<evidence type="ECO:0000256" key="5">
    <source>
        <dbReference type="ARBA" id="ARBA00022705"/>
    </source>
</evidence>
<evidence type="ECO:0000256" key="9">
    <source>
        <dbReference type="ARBA" id="ARBA00045241"/>
    </source>
</evidence>
<dbReference type="InterPro" id="IPR045663">
    <property type="entry name" value="ORC3_ins"/>
</dbReference>
<keyword evidence="4" id="KW-0597">Phosphoprotein</keyword>
<dbReference type="Proteomes" id="UP000694924">
    <property type="component" value="Unplaced"/>
</dbReference>
<evidence type="ECO:0000256" key="4">
    <source>
        <dbReference type="ARBA" id="ARBA00022553"/>
    </source>
</evidence>
<comment type="function">
    <text evidence="9">Component of the origin recognition complex (ORC) that binds origins of replication. DNA-binding is ATP-dependent. The specific DNA sequences that define origins of replication have not been identified yet. ORC is required to assemble the pre-replication complex necessary to initiate DNA replication. Binds histone H3 and H4 trimethylation marks H3K9me3, H3K27me3 and H4K20me3.</text>
</comment>